<feature type="compositionally biased region" description="Acidic residues" evidence="1">
    <location>
        <begin position="57"/>
        <end position="70"/>
    </location>
</feature>
<evidence type="ECO:0008006" key="4">
    <source>
        <dbReference type="Google" id="ProtNLM"/>
    </source>
</evidence>
<keyword evidence="3" id="KW-1185">Reference proteome</keyword>
<feature type="non-terminal residue" evidence="2">
    <location>
        <position position="1"/>
    </location>
</feature>
<evidence type="ECO:0000256" key="1">
    <source>
        <dbReference type="SAM" id="MobiDB-lite"/>
    </source>
</evidence>
<accession>A0A942UU77</accession>
<dbReference type="NCBIfam" id="TIGR03696">
    <property type="entry name" value="Rhs_assc_core"/>
    <property type="match status" value="1"/>
</dbReference>
<dbReference type="InterPro" id="IPR022385">
    <property type="entry name" value="Rhs_assc_core"/>
</dbReference>
<proteinExistence type="predicted"/>
<dbReference type="EMBL" id="WSFT01000018">
    <property type="protein sequence ID" value="MBS4537550.1"/>
    <property type="molecule type" value="Genomic_DNA"/>
</dbReference>
<comment type="caution">
    <text evidence="2">The sequence shown here is derived from an EMBL/GenBank/DDBJ whole genome shotgun (WGS) entry which is preliminary data.</text>
</comment>
<dbReference type="Proteomes" id="UP000724672">
    <property type="component" value="Unassembled WGS sequence"/>
</dbReference>
<dbReference type="Gene3D" id="2.180.10.10">
    <property type="entry name" value="RHS repeat-associated core"/>
    <property type="match status" value="1"/>
</dbReference>
<reference evidence="2" key="1">
    <citation type="submission" date="2019-12" db="EMBL/GenBank/DDBJ databases">
        <title>Clostridiaceae gen. nov. sp. nov., isolated from sediment in Xinjiang, China.</title>
        <authorList>
            <person name="Zhang R."/>
        </authorList>
    </citation>
    <scope>NUCLEOTIDE SEQUENCE</scope>
    <source>
        <strain evidence="2">D2Q-11</strain>
    </source>
</reference>
<protein>
    <recommendedName>
        <fullName evidence="4">RHS repeat-associated core domain-containing protein</fullName>
    </recommendedName>
</protein>
<dbReference type="AlphaFoldDB" id="A0A942UU77"/>
<name>A0A942UU77_9FIRM</name>
<evidence type="ECO:0000313" key="2">
    <source>
        <dbReference type="EMBL" id="MBS4537550.1"/>
    </source>
</evidence>
<organism evidence="2 3">
    <name type="scientific">Anaeromonas frigoriresistens</name>
    <dbReference type="NCBI Taxonomy" id="2683708"/>
    <lineage>
        <taxon>Bacteria</taxon>
        <taxon>Bacillati</taxon>
        <taxon>Bacillota</taxon>
        <taxon>Tissierellia</taxon>
        <taxon>Tissierellales</taxon>
        <taxon>Thermohalobacteraceae</taxon>
        <taxon>Anaeromonas</taxon>
    </lineage>
</organism>
<feature type="compositionally biased region" description="Gly residues" evidence="1">
    <location>
        <begin position="73"/>
        <end position="89"/>
    </location>
</feature>
<gene>
    <name evidence="2" type="ORF">GOQ27_03695</name>
</gene>
<feature type="region of interest" description="Disordered" evidence="1">
    <location>
        <begin position="36"/>
        <end position="104"/>
    </location>
</feature>
<evidence type="ECO:0000313" key="3">
    <source>
        <dbReference type="Proteomes" id="UP000724672"/>
    </source>
</evidence>
<sequence>YMPEIGRFISEDPWPGTIAEPVTMNPYPYVKNNPLRYIDPSGMLSQNDPGDGVIPGWDDDDDDGGNDDSGSDPGNGSGNGSGNGNGSGGTEDPDTGGNDDVVEEVGPKIENSGIGAMIEGICSGVYDFSQGVGAAMLETVSFGQSSQIEHEYGRNNEMIYLLGKLATNAIIALASLKSTFVSGGLVFATSFTGVGALAFSATAAASIAIAGNATGNLIKDSIRLAEVRNSGNKGTNKLGKNGTQVNSKTVWQNGRTERIDVENPSPGKRPGQIHYHESNNTKWYYDVSDKVFYNQKTGKLAPKKIQKILRDNNIQNAIKKALNILGE</sequence>
<dbReference type="RefSeq" id="WP_203365481.1">
    <property type="nucleotide sequence ID" value="NZ_WSFT01000018.1"/>
</dbReference>